<name>A0A0G1AUF1_UNCKA</name>
<gene>
    <name evidence="1" type="ORF">UV00_C0012G0010</name>
</gene>
<reference evidence="1 2" key="1">
    <citation type="journal article" date="2015" name="Nature">
        <title>rRNA introns, odd ribosomes, and small enigmatic genomes across a large radiation of phyla.</title>
        <authorList>
            <person name="Brown C.T."/>
            <person name="Hug L.A."/>
            <person name="Thomas B.C."/>
            <person name="Sharon I."/>
            <person name="Castelle C.J."/>
            <person name="Singh A."/>
            <person name="Wilkins M.J."/>
            <person name="Williams K.H."/>
            <person name="Banfield J.F."/>
        </authorList>
    </citation>
    <scope>NUCLEOTIDE SEQUENCE [LARGE SCALE GENOMIC DNA]</scope>
</reference>
<protein>
    <submittedName>
        <fullName evidence="1">Uncharacterized protein</fullName>
    </submittedName>
</protein>
<comment type="caution">
    <text evidence="1">The sequence shown here is derived from an EMBL/GenBank/DDBJ whole genome shotgun (WGS) entry which is preliminary data.</text>
</comment>
<evidence type="ECO:0000313" key="2">
    <source>
        <dbReference type="Proteomes" id="UP000033847"/>
    </source>
</evidence>
<dbReference type="Proteomes" id="UP000033847">
    <property type="component" value="Unassembled WGS sequence"/>
</dbReference>
<proteinExistence type="predicted"/>
<evidence type="ECO:0000313" key="1">
    <source>
        <dbReference type="EMBL" id="KKS37711.1"/>
    </source>
</evidence>
<organism evidence="1 2">
    <name type="scientific">candidate division WWE3 bacterium GW2011_GWF1_42_14</name>
    <dbReference type="NCBI Taxonomy" id="1619138"/>
    <lineage>
        <taxon>Bacteria</taxon>
        <taxon>Katanobacteria</taxon>
    </lineage>
</organism>
<accession>A0A0G1AUF1</accession>
<sequence>MKRTLLIVVGVILLILAPIYLYLKFSTSKDAVPTVNSEQNTEDIAVEKEYIFEELRISLRIPENLHVIKSPNFNATTGKLESYNFYIQNYEDGPPAKYFQIYGLYQPNLPETTYEDLALMKNDTENYEYVKGFSAGTLKGFEAKQKGQRANYSYSLLFNGRVLRITVSEGTVENKTAAEKIIKTLKVLQTTEVESGSEETASAMGDGYNFSYPGGWTAAKVINGTSVTSPDYKISEGYPILEAGAELAVFTKKANGYTINDDLATNPITSKIPNKREVIVAEQNAIRYEYGYEGVNAVMTEFNYDGVRYSLRYRFVDEAAKNIYMGVYEEMLRTFELL</sequence>
<dbReference type="AlphaFoldDB" id="A0A0G1AUF1"/>
<dbReference type="EMBL" id="LCCU01000012">
    <property type="protein sequence ID" value="KKS37711.1"/>
    <property type="molecule type" value="Genomic_DNA"/>
</dbReference>